<dbReference type="RefSeq" id="WP_109595503.1">
    <property type="nucleotide sequence ID" value="NZ_BONA01000054.1"/>
</dbReference>
<dbReference type="PRINTS" id="PR00081">
    <property type="entry name" value="GDHRDH"/>
</dbReference>
<keyword evidence="3" id="KW-1185">Reference proteome</keyword>
<organism evidence="2 3">
    <name type="scientific">Actinoplanes xinjiangensis</name>
    <dbReference type="NCBI Taxonomy" id="512350"/>
    <lineage>
        <taxon>Bacteria</taxon>
        <taxon>Bacillati</taxon>
        <taxon>Actinomycetota</taxon>
        <taxon>Actinomycetes</taxon>
        <taxon>Micromonosporales</taxon>
        <taxon>Micromonosporaceae</taxon>
        <taxon>Actinoplanes</taxon>
    </lineage>
</organism>
<dbReference type="PRINTS" id="PR00080">
    <property type="entry name" value="SDRFAMILY"/>
</dbReference>
<sequence length="241" mass="25234">MPRIALITGGNRGLGRATALTLIEAGIEVIYTHRGDPGEKIDAVALPLTVGDLGSYAAFEIELRRVLADRYDRTDFDFLINNAGVGHAGSIAQTPVEVFDELLDVHFRGVFFLTQRLLPLIADGGRIVNLSTGLARFTGDGVYAAYASVKGAVEVFTRYLAKEAGPRRITANVVAPGPVATDFGGGALRDDEQVRAHIGALTALGRVGEPAEIAGVIAALLGPGAGWVTGQRIEASGGMLL</sequence>
<protein>
    <submittedName>
        <fullName evidence="2">NAD(P)-dependent dehydrogenase (Short-subunit alcohol dehydrogenase family)</fullName>
    </submittedName>
</protein>
<dbReference type="OrthoDB" id="154414at2"/>
<name>A0A316FVT2_9ACTN</name>
<dbReference type="Gene3D" id="3.40.50.720">
    <property type="entry name" value="NAD(P)-binding Rossmann-like Domain"/>
    <property type="match status" value="1"/>
</dbReference>
<dbReference type="Pfam" id="PF13561">
    <property type="entry name" value="adh_short_C2"/>
    <property type="match status" value="1"/>
</dbReference>
<dbReference type="InterPro" id="IPR002347">
    <property type="entry name" value="SDR_fam"/>
</dbReference>
<dbReference type="AlphaFoldDB" id="A0A316FVT2"/>
<comment type="caution">
    <text evidence="2">The sequence shown here is derived from an EMBL/GenBank/DDBJ whole genome shotgun (WGS) entry which is preliminary data.</text>
</comment>
<evidence type="ECO:0000256" key="1">
    <source>
        <dbReference type="ARBA" id="ARBA00006484"/>
    </source>
</evidence>
<dbReference type="GO" id="GO:0030497">
    <property type="term" value="P:fatty acid elongation"/>
    <property type="evidence" value="ECO:0007669"/>
    <property type="project" value="TreeGrafter"/>
</dbReference>
<gene>
    <name evidence="2" type="ORF">BC793_110120</name>
</gene>
<dbReference type="PANTHER" id="PTHR42760:SF53">
    <property type="entry name" value="BLR4183 PROTEIN"/>
    <property type="match status" value="1"/>
</dbReference>
<dbReference type="SUPFAM" id="SSF51735">
    <property type="entry name" value="NAD(P)-binding Rossmann-fold domains"/>
    <property type="match status" value="1"/>
</dbReference>
<comment type="similarity">
    <text evidence="1">Belongs to the short-chain dehydrogenases/reductases (SDR) family.</text>
</comment>
<reference evidence="2 3" key="1">
    <citation type="submission" date="2018-05" db="EMBL/GenBank/DDBJ databases">
        <title>Genomic Encyclopedia of Archaeal and Bacterial Type Strains, Phase II (KMG-II): from individual species to whole genera.</title>
        <authorList>
            <person name="Goeker M."/>
        </authorList>
    </citation>
    <scope>NUCLEOTIDE SEQUENCE [LARGE SCALE GENOMIC DNA]</scope>
    <source>
        <strain evidence="2 3">DSM 45184</strain>
    </source>
</reference>
<dbReference type="PANTHER" id="PTHR42760">
    <property type="entry name" value="SHORT-CHAIN DEHYDROGENASES/REDUCTASES FAMILY MEMBER"/>
    <property type="match status" value="1"/>
</dbReference>
<evidence type="ECO:0000313" key="2">
    <source>
        <dbReference type="EMBL" id="PWK46127.1"/>
    </source>
</evidence>
<evidence type="ECO:0000313" key="3">
    <source>
        <dbReference type="Proteomes" id="UP000245697"/>
    </source>
</evidence>
<proteinExistence type="inferred from homology"/>
<dbReference type="GO" id="GO:0016616">
    <property type="term" value="F:oxidoreductase activity, acting on the CH-OH group of donors, NAD or NADP as acceptor"/>
    <property type="evidence" value="ECO:0007669"/>
    <property type="project" value="TreeGrafter"/>
</dbReference>
<accession>A0A316FVT2</accession>
<dbReference type="EMBL" id="QGGR01000010">
    <property type="protein sequence ID" value="PWK46127.1"/>
    <property type="molecule type" value="Genomic_DNA"/>
</dbReference>
<dbReference type="InterPro" id="IPR036291">
    <property type="entry name" value="NAD(P)-bd_dom_sf"/>
</dbReference>
<dbReference type="Proteomes" id="UP000245697">
    <property type="component" value="Unassembled WGS sequence"/>
</dbReference>